<evidence type="ECO:0000313" key="10">
    <source>
        <dbReference type="Proteomes" id="UP000268436"/>
    </source>
</evidence>
<dbReference type="SUPFAM" id="SSF55120">
    <property type="entry name" value="Pseudouridine synthase"/>
    <property type="match status" value="1"/>
</dbReference>
<dbReference type="PROSITE" id="PS50889">
    <property type="entry name" value="S4"/>
    <property type="match status" value="1"/>
</dbReference>
<reference evidence="10 11" key="1">
    <citation type="submission" date="2018-12" db="EMBL/GenBank/DDBJ databases">
        <title>Persistence of Moraxella catarrhalis in Chronic Obstructive Pulmonary Disease and Regulation of the Hag/MID Adhesin.</title>
        <authorList>
            <person name="Murphy T."/>
            <person name="Zhao X."/>
            <person name="Vyas G."/>
            <person name="Aluvathingal J."/>
            <person name="Nadendla S."/>
            <person name="Tallon L."/>
            <person name="Tettelin H."/>
        </authorList>
    </citation>
    <scope>NUCLEOTIDE SEQUENCE [LARGE SCALE GENOMIC DNA]</scope>
    <source>
        <strain evidence="9 10">173P27B1</strain>
        <strain evidence="8 11">46P58B1</strain>
    </source>
</reference>
<evidence type="ECO:0000256" key="3">
    <source>
        <dbReference type="ARBA" id="ARBA00036882"/>
    </source>
</evidence>
<evidence type="ECO:0000256" key="2">
    <source>
        <dbReference type="ARBA" id="ARBA00023235"/>
    </source>
</evidence>
<dbReference type="InterPro" id="IPR020103">
    <property type="entry name" value="PsdUridine_synth_cat_dom_sf"/>
</dbReference>
<comment type="function">
    <text evidence="6">Responsible for synthesis of pseudouridine from uracil.</text>
</comment>
<evidence type="ECO:0000313" key="8">
    <source>
        <dbReference type="EMBL" id="AZQ92542.1"/>
    </source>
</evidence>
<dbReference type="SMART" id="SM00363">
    <property type="entry name" value="S4"/>
    <property type="match status" value="1"/>
</dbReference>
<evidence type="ECO:0000256" key="6">
    <source>
        <dbReference type="RuleBase" id="RU362028"/>
    </source>
</evidence>
<dbReference type="PANTHER" id="PTHR21600">
    <property type="entry name" value="MITOCHONDRIAL RNA PSEUDOURIDINE SYNTHASE"/>
    <property type="match status" value="1"/>
</dbReference>
<dbReference type="PANTHER" id="PTHR21600:SF44">
    <property type="entry name" value="RIBOSOMAL LARGE SUBUNIT PSEUDOURIDINE SYNTHASE D"/>
    <property type="match status" value="1"/>
</dbReference>
<dbReference type="CDD" id="cd00165">
    <property type="entry name" value="S4"/>
    <property type="match status" value="1"/>
</dbReference>
<keyword evidence="2 6" id="KW-0413">Isomerase</keyword>
<dbReference type="EMBL" id="RYER01000001">
    <property type="protein sequence ID" value="RUO17812.1"/>
    <property type="molecule type" value="Genomic_DNA"/>
</dbReference>
<dbReference type="Pfam" id="PF01479">
    <property type="entry name" value="S4"/>
    <property type="match status" value="1"/>
</dbReference>
<name>A0A3A9LAT5_MORCA</name>
<dbReference type="InterPro" id="IPR006145">
    <property type="entry name" value="PsdUridine_synth_RsuA/RluA"/>
</dbReference>
<dbReference type="AlphaFoldDB" id="A0A3A9LAT5"/>
<evidence type="ECO:0000256" key="1">
    <source>
        <dbReference type="ARBA" id="ARBA00010876"/>
    </source>
</evidence>
<dbReference type="Gene3D" id="3.30.2350.10">
    <property type="entry name" value="Pseudouridine synthase"/>
    <property type="match status" value="1"/>
</dbReference>
<evidence type="ECO:0000313" key="9">
    <source>
        <dbReference type="EMBL" id="RUO17812.1"/>
    </source>
</evidence>
<evidence type="ECO:0000313" key="11">
    <source>
        <dbReference type="Proteomes" id="UP000280228"/>
    </source>
</evidence>
<dbReference type="Proteomes" id="UP000280228">
    <property type="component" value="Chromosome"/>
</dbReference>
<dbReference type="GO" id="GO:0160140">
    <property type="term" value="F:23S rRNA pseudouridine(1911/1915/1917) synthase activity"/>
    <property type="evidence" value="ECO:0007669"/>
    <property type="project" value="UniProtKB-EC"/>
</dbReference>
<dbReference type="InterPro" id="IPR036986">
    <property type="entry name" value="S4_RNA-bd_sf"/>
</dbReference>
<evidence type="ECO:0000256" key="5">
    <source>
        <dbReference type="PROSITE-ProRule" id="PRU00182"/>
    </source>
</evidence>
<gene>
    <name evidence="8" type="ORF">EJK53_1178</name>
    <name evidence="9" type="ORF">EJK54_1516</name>
</gene>
<dbReference type="Gene3D" id="3.10.290.10">
    <property type="entry name" value="RNA-binding S4 domain"/>
    <property type="match status" value="1"/>
</dbReference>
<dbReference type="PROSITE" id="PS01129">
    <property type="entry name" value="PSI_RLU"/>
    <property type="match status" value="1"/>
</dbReference>
<dbReference type="NCBIfam" id="TIGR00005">
    <property type="entry name" value="rluA_subfam"/>
    <property type="match status" value="1"/>
</dbReference>
<dbReference type="InterPro" id="IPR006224">
    <property type="entry name" value="PsdUridine_synth_RluA-like_CS"/>
</dbReference>
<dbReference type="GO" id="GO:0000455">
    <property type="term" value="P:enzyme-directed rRNA pseudouridine synthesis"/>
    <property type="evidence" value="ECO:0007669"/>
    <property type="project" value="UniProtKB-ARBA"/>
</dbReference>
<dbReference type="RefSeq" id="WP_003659905.1">
    <property type="nucleotide sequence ID" value="NZ_CP010900.1"/>
</dbReference>
<dbReference type="NCBIfam" id="NF008385">
    <property type="entry name" value="PRK11180.1"/>
    <property type="match status" value="1"/>
</dbReference>
<accession>A0A3A9LAT5</accession>
<dbReference type="InterPro" id="IPR002942">
    <property type="entry name" value="S4_RNA-bd"/>
</dbReference>
<dbReference type="EMBL" id="CP034662">
    <property type="protein sequence ID" value="AZQ92542.1"/>
    <property type="molecule type" value="Genomic_DNA"/>
</dbReference>
<feature type="domain" description="RNA-binding S4" evidence="7">
    <location>
        <begin position="55"/>
        <end position="115"/>
    </location>
</feature>
<comment type="catalytic activity">
    <reaction evidence="3">
        <text>uridine(1911/1915/1917) in 23S rRNA = pseudouridine(1911/1915/1917) in 23S rRNA</text>
        <dbReference type="Rhea" id="RHEA:42524"/>
        <dbReference type="Rhea" id="RHEA-COMP:10097"/>
        <dbReference type="Rhea" id="RHEA-COMP:10098"/>
        <dbReference type="ChEBI" id="CHEBI:65314"/>
        <dbReference type="ChEBI" id="CHEBI:65315"/>
        <dbReference type="EC" id="5.4.99.23"/>
    </reaction>
</comment>
<dbReference type="InterPro" id="IPR050188">
    <property type="entry name" value="RluA_PseudoU_synthase"/>
</dbReference>
<dbReference type="CDD" id="cd02869">
    <property type="entry name" value="PseudoU_synth_RluA_like"/>
    <property type="match status" value="1"/>
</dbReference>
<evidence type="ECO:0000256" key="4">
    <source>
        <dbReference type="PIRSR" id="PIRSR606225-1"/>
    </source>
</evidence>
<comment type="similarity">
    <text evidence="1 6">Belongs to the pseudouridine synthase RluA family.</text>
</comment>
<dbReference type="Pfam" id="PF00849">
    <property type="entry name" value="PseudoU_synth_2"/>
    <property type="match status" value="1"/>
</dbReference>
<dbReference type="InterPro" id="IPR006225">
    <property type="entry name" value="PsdUridine_synth_RluC/D"/>
</dbReference>
<evidence type="ECO:0000259" key="7">
    <source>
        <dbReference type="SMART" id="SM00363"/>
    </source>
</evidence>
<sequence>MNHDELMDNLVNQAPDCGIGEDSDADDLIDADETTTQTPTQIHLTHSVSTEQIGIRLDKLCADIFGGFSRANLKKFIDEGQLTVNGKVVKPKYAVKVGDILTLEAVHESHSEDLPENIDIDIIYEDEAVIIINKPAGMVVHPGAGNRTGTLVNALLYHFPKQAHLPRAGLVHRIDKDTTGLLVIARTKSAQLSLIDQLKDKSVYRHYQCIALGAVHEVLRHAQIDAPIGRHSTHRTKMAVKQTGKPALTHIVNAKYLHERYSLLDIHLKTGRTHQIRVHLSYVGHPLVGDPVYGTSPRSGLSDRQRCAILDFGRQALHAYMLGFIHPVTGEAMKFHAPLPKDMQQLIEILNDDTQ</sequence>
<feature type="active site" evidence="4">
    <location>
        <position position="175"/>
    </location>
</feature>
<dbReference type="Proteomes" id="UP000268436">
    <property type="component" value="Unassembled WGS sequence"/>
</dbReference>
<keyword evidence="10" id="KW-1185">Reference proteome</keyword>
<dbReference type="GO" id="GO:0003723">
    <property type="term" value="F:RNA binding"/>
    <property type="evidence" value="ECO:0007669"/>
    <property type="project" value="UniProtKB-KW"/>
</dbReference>
<dbReference type="EC" id="5.4.99.-" evidence="6"/>
<organism evidence="8 11">
    <name type="scientific">Moraxella catarrhalis</name>
    <name type="common">Branhamella catarrhalis</name>
    <dbReference type="NCBI Taxonomy" id="480"/>
    <lineage>
        <taxon>Bacteria</taxon>
        <taxon>Pseudomonadati</taxon>
        <taxon>Pseudomonadota</taxon>
        <taxon>Gammaproteobacteria</taxon>
        <taxon>Moraxellales</taxon>
        <taxon>Moraxellaceae</taxon>
        <taxon>Moraxella</taxon>
    </lineage>
</organism>
<dbReference type="SUPFAM" id="SSF55174">
    <property type="entry name" value="Alpha-L RNA-binding motif"/>
    <property type="match status" value="1"/>
</dbReference>
<keyword evidence="5" id="KW-0694">RNA-binding</keyword>
<comment type="catalytic activity">
    <reaction evidence="6">
        <text>a uridine in RNA = a pseudouridine in RNA</text>
        <dbReference type="Rhea" id="RHEA:48348"/>
        <dbReference type="Rhea" id="RHEA-COMP:12068"/>
        <dbReference type="Rhea" id="RHEA-COMP:12069"/>
        <dbReference type="ChEBI" id="CHEBI:65314"/>
        <dbReference type="ChEBI" id="CHEBI:65315"/>
    </reaction>
</comment>
<proteinExistence type="inferred from homology"/>
<protein>
    <recommendedName>
        <fullName evidence="6">Pseudouridine synthase</fullName>
        <ecNumber evidence="6">5.4.99.-</ecNumber>
    </recommendedName>
</protein>